<dbReference type="GeneID" id="63794229"/>
<reference evidence="8 9" key="1">
    <citation type="journal article" date="2017" name="Biotechnol. Biofuels">
        <title>Differential beta-glucosidase expression as a function of carbon source availability in Talaromyces amestolkiae: a genomic and proteomic approach.</title>
        <authorList>
            <person name="de Eugenio L.I."/>
            <person name="Mendez-Liter J.A."/>
            <person name="Nieto-Dominguez M."/>
            <person name="Alonso L."/>
            <person name="Gil-Munoz J."/>
            <person name="Barriuso J."/>
            <person name="Prieto A."/>
            <person name="Martinez M.J."/>
        </authorList>
    </citation>
    <scope>NUCLEOTIDE SEQUENCE [LARGE SCALE GENOMIC DNA]</scope>
    <source>
        <strain evidence="8 9">CIB</strain>
    </source>
</reference>
<dbReference type="FunFam" id="3.50.50.60:FF:000138">
    <property type="entry name" value="Flavin-containing monooxygenase"/>
    <property type="match status" value="1"/>
</dbReference>
<evidence type="ECO:0000256" key="4">
    <source>
        <dbReference type="ARBA" id="ARBA00022827"/>
    </source>
</evidence>
<accession>A0A364KZS9</accession>
<keyword evidence="3" id="KW-0285">Flavoprotein</keyword>
<dbReference type="STRING" id="1196081.A0A364KZS9"/>
<protein>
    <recommendedName>
        <fullName evidence="10">FAD/NAD(P)-binding domain-containing protein</fullName>
    </recommendedName>
</protein>
<gene>
    <name evidence="8" type="ORF">BHQ10_005013</name>
</gene>
<dbReference type="InterPro" id="IPR050346">
    <property type="entry name" value="FMO-like"/>
</dbReference>
<dbReference type="OrthoDB" id="66881at2759"/>
<evidence type="ECO:0008006" key="10">
    <source>
        <dbReference type="Google" id="ProtNLM"/>
    </source>
</evidence>
<dbReference type="Pfam" id="PF00743">
    <property type="entry name" value="FMO-like"/>
    <property type="match status" value="2"/>
</dbReference>
<dbReference type="SUPFAM" id="SSF51905">
    <property type="entry name" value="FAD/NAD(P)-binding domain"/>
    <property type="match status" value="2"/>
</dbReference>
<evidence type="ECO:0000313" key="9">
    <source>
        <dbReference type="Proteomes" id="UP000249363"/>
    </source>
</evidence>
<dbReference type="EMBL" id="MIKG01000008">
    <property type="protein sequence ID" value="RAO69001.1"/>
    <property type="molecule type" value="Genomic_DNA"/>
</dbReference>
<dbReference type="InterPro" id="IPR020946">
    <property type="entry name" value="Flavin_mOase-like"/>
</dbReference>
<dbReference type="GO" id="GO:0050660">
    <property type="term" value="F:flavin adenine dinucleotide binding"/>
    <property type="evidence" value="ECO:0007669"/>
    <property type="project" value="InterPro"/>
</dbReference>
<keyword evidence="4" id="KW-0274">FAD</keyword>
<evidence type="ECO:0000313" key="8">
    <source>
        <dbReference type="EMBL" id="RAO69001.1"/>
    </source>
</evidence>
<evidence type="ECO:0000256" key="2">
    <source>
        <dbReference type="ARBA" id="ARBA00009183"/>
    </source>
</evidence>
<evidence type="ECO:0000256" key="7">
    <source>
        <dbReference type="ARBA" id="ARBA00023033"/>
    </source>
</evidence>
<dbReference type="AlphaFoldDB" id="A0A364KZS9"/>
<name>A0A364KZS9_TALAM</name>
<dbReference type="InterPro" id="IPR036188">
    <property type="entry name" value="FAD/NAD-bd_sf"/>
</dbReference>
<comment type="cofactor">
    <cofactor evidence="1">
        <name>FAD</name>
        <dbReference type="ChEBI" id="CHEBI:57692"/>
    </cofactor>
</comment>
<dbReference type="PANTHER" id="PTHR23023">
    <property type="entry name" value="DIMETHYLANILINE MONOOXYGENASE"/>
    <property type="match status" value="1"/>
</dbReference>
<dbReference type="InterPro" id="IPR000960">
    <property type="entry name" value="Flavin_mOase"/>
</dbReference>
<keyword evidence="7" id="KW-0503">Monooxygenase</keyword>
<dbReference type="GO" id="GO:0050661">
    <property type="term" value="F:NADP binding"/>
    <property type="evidence" value="ECO:0007669"/>
    <property type="project" value="InterPro"/>
</dbReference>
<organism evidence="8 9">
    <name type="scientific">Talaromyces amestolkiae</name>
    <dbReference type="NCBI Taxonomy" id="1196081"/>
    <lineage>
        <taxon>Eukaryota</taxon>
        <taxon>Fungi</taxon>
        <taxon>Dikarya</taxon>
        <taxon>Ascomycota</taxon>
        <taxon>Pezizomycotina</taxon>
        <taxon>Eurotiomycetes</taxon>
        <taxon>Eurotiomycetidae</taxon>
        <taxon>Eurotiales</taxon>
        <taxon>Trichocomaceae</taxon>
        <taxon>Talaromyces</taxon>
        <taxon>Talaromyces sect. Talaromyces</taxon>
    </lineage>
</organism>
<dbReference type="RefSeq" id="XP_040733517.1">
    <property type="nucleotide sequence ID" value="XM_040877443.1"/>
</dbReference>
<keyword evidence="6" id="KW-0560">Oxidoreductase</keyword>
<keyword evidence="5" id="KW-0521">NADP</keyword>
<sequence>MRVAIIGAGPGGLAAAKYLLAEKAFSKITIFEQRDEVGGVWCYTSHNAVEENFAIPHTKPTTTPEKPVSAKQTNGDIIFQSPVYDLLETNIPHSLMGYSDWKFPEGTSLFPSHQAVKQYLQDYAKELLSSIVFHTQVVDVRLRDETAESVWKVSVQNLRTQLRSTYEFDAVVVASGHYNDHYIPDIAGLREWNRAYPESISHSKHYRRPEQYADQKVVVVGNSASGIDVSVQIAAVLQQPLLLSARSESPPYLSDNPQIKIVPEIVEFITADRAVRFADGHVEKDIDHVLFCTGYLYTFPFLSSLTPPVEVPNGSRPNNLFQHIFYYPQPTLTFIGLPLKIIPFPLSEAQAAVIARVYSGRLPLPALDEMKAWETDWIARHGADKSFSVLGFPADADYLNYLHRWSLQATRKGGLDNDGQGKIPPVWGDEEQWVRKLTPIIKAASQALGSKRKDIQTLEELGFSYDKDTKSKI</sequence>
<dbReference type="Proteomes" id="UP000249363">
    <property type="component" value="Unassembled WGS sequence"/>
</dbReference>
<evidence type="ECO:0000256" key="5">
    <source>
        <dbReference type="ARBA" id="ARBA00022857"/>
    </source>
</evidence>
<evidence type="ECO:0000256" key="3">
    <source>
        <dbReference type="ARBA" id="ARBA00022630"/>
    </source>
</evidence>
<comment type="caution">
    <text evidence="8">The sequence shown here is derived from an EMBL/GenBank/DDBJ whole genome shotgun (WGS) entry which is preliminary data.</text>
</comment>
<evidence type="ECO:0000256" key="1">
    <source>
        <dbReference type="ARBA" id="ARBA00001974"/>
    </source>
</evidence>
<dbReference type="GO" id="GO:0004499">
    <property type="term" value="F:N,N-dimethylaniline monooxygenase activity"/>
    <property type="evidence" value="ECO:0007669"/>
    <property type="project" value="InterPro"/>
</dbReference>
<keyword evidence="9" id="KW-1185">Reference proteome</keyword>
<comment type="similarity">
    <text evidence="2">Belongs to the FMO family.</text>
</comment>
<evidence type="ECO:0000256" key="6">
    <source>
        <dbReference type="ARBA" id="ARBA00023002"/>
    </source>
</evidence>
<dbReference type="Pfam" id="PF13450">
    <property type="entry name" value="NAD_binding_8"/>
    <property type="match status" value="1"/>
</dbReference>
<dbReference type="PRINTS" id="PR00370">
    <property type="entry name" value="FMOXYGENASE"/>
</dbReference>
<proteinExistence type="inferred from homology"/>
<dbReference type="Gene3D" id="3.50.50.60">
    <property type="entry name" value="FAD/NAD(P)-binding domain"/>
    <property type="match status" value="2"/>
</dbReference>